<dbReference type="InParanoid" id="A0A286UP54"/>
<dbReference type="EMBL" id="NBII01000003">
    <property type="protein sequence ID" value="PAV21373.1"/>
    <property type="molecule type" value="Genomic_DNA"/>
</dbReference>
<evidence type="ECO:0000313" key="1">
    <source>
        <dbReference type="EMBL" id="PAV21373.1"/>
    </source>
</evidence>
<name>A0A286UP54_9AGAM</name>
<accession>A0A286UP54</accession>
<dbReference type="Proteomes" id="UP000217199">
    <property type="component" value="Unassembled WGS sequence"/>
</dbReference>
<reference evidence="1 2" key="1">
    <citation type="journal article" date="2017" name="Mol. Ecol.">
        <title>Comparative and population genomic landscape of Phellinus noxius: A hypervariable fungus causing root rot in trees.</title>
        <authorList>
            <person name="Chung C.L."/>
            <person name="Lee T.J."/>
            <person name="Akiba M."/>
            <person name="Lee H.H."/>
            <person name="Kuo T.H."/>
            <person name="Liu D."/>
            <person name="Ke H.M."/>
            <person name="Yokoi T."/>
            <person name="Roa M.B."/>
            <person name="Lu M.J."/>
            <person name="Chang Y.Y."/>
            <person name="Ann P.J."/>
            <person name="Tsai J.N."/>
            <person name="Chen C.Y."/>
            <person name="Tzean S.S."/>
            <person name="Ota Y."/>
            <person name="Hattori T."/>
            <person name="Sahashi N."/>
            <person name="Liou R.F."/>
            <person name="Kikuchi T."/>
            <person name="Tsai I.J."/>
        </authorList>
    </citation>
    <scope>NUCLEOTIDE SEQUENCE [LARGE SCALE GENOMIC DNA]</scope>
    <source>
        <strain evidence="1 2">FFPRI411160</strain>
    </source>
</reference>
<comment type="caution">
    <text evidence="1">The sequence shown here is derived from an EMBL/GenBank/DDBJ whole genome shotgun (WGS) entry which is preliminary data.</text>
</comment>
<dbReference type="AlphaFoldDB" id="A0A286UP54"/>
<organism evidence="1 2">
    <name type="scientific">Pyrrhoderma noxium</name>
    <dbReference type="NCBI Taxonomy" id="2282107"/>
    <lineage>
        <taxon>Eukaryota</taxon>
        <taxon>Fungi</taxon>
        <taxon>Dikarya</taxon>
        <taxon>Basidiomycota</taxon>
        <taxon>Agaricomycotina</taxon>
        <taxon>Agaricomycetes</taxon>
        <taxon>Hymenochaetales</taxon>
        <taxon>Hymenochaetaceae</taxon>
        <taxon>Pyrrhoderma</taxon>
    </lineage>
</organism>
<keyword evidence="2" id="KW-1185">Reference proteome</keyword>
<protein>
    <submittedName>
        <fullName evidence="1">Uncharacterized protein</fullName>
    </submittedName>
</protein>
<sequence>MTMTTLDIPAAVLCIERKPLRYHHITTIWPQHDMDVILKFEITECRQVLLVVNLVPCLEVVYELTKPRKRWLPPLLPISAFSCYERPEIGLG</sequence>
<evidence type="ECO:0000313" key="2">
    <source>
        <dbReference type="Proteomes" id="UP000217199"/>
    </source>
</evidence>
<proteinExistence type="predicted"/>
<gene>
    <name evidence="1" type="ORF">PNOK_0400000</name>
</gene>